<gene>
    <name evidence="1" type="ORF">DI536_18495</name>
</gene>
<dbReference type="AlphaFoldDB" id="A0A2W5UPZ3"/>
<reference evidence="1 2" key="1">
    <citation type="submission" date="2017-08" db="EMBL/GenBank/DDBJ databases">
        <title>Infants hospitalized years apart are colonized by the same room-sourced microbial strains.</title>
        <authorList>
            <person name="Brooks B."/>
            <person name="Olm M.R."/>
            <person name="Firek B.A."/>
            <person name="Baker R."/>
            <person name="Thomas B.C."/>
            <person name="Morowitz M.J."/>
            <person name="Banfield J.F."/>
        </authorList>
    </citation>
    <scope>NUCLEOTIDE SEQUENCE [LARGE SCALE GENOMIC DNA]</scope>
    <source>
        <strain evidence="1">S2_003_000_R2_14</strain>
    </source>
</reference>
<proteinExistence type="predicted"/>
<name>A0A2W5UPZ3_9BACT</name>
<dbReference type="EMBL" id="QFQP01000015">
    <property type="protein sequence ID" value="PZR11128.1"/>
    <property type="molecule type" value="Genomic_DNA"/>
</dbReference>
<dbReference type="Proteomes" id="UP000249061">
    <property type="component" value="Unassembled WGS sequence"/>
</dbReference>
<organism evidence="1 2">
    <name type="scientific">Archangium gephyra</name>
    <dbReference type="NCBI Taxonomy" id="48"/>
    <lineage>
        <taxon>Bacteria</taxon>
        <taxon>Pseudomonadati</taxon>
        <taxon>Myxococcota</taxon>
        <taxon>Myxococcia</taxon>
        <taxon>Myxococcales</taxon>
        <taxon>Cystobacterineae</taxon>
        <taxon>Archangiaceae</taxon>
        <taxon>Archangium</taxon>
    </lineage>
</organism>
<accession>A0A2W5UPZ3</accession>
<protein>
    <submittedName>
        <fullName evidence="1">Uncharacterized protein</fullName>
    </submittedName>
</protein>
<evidence type="ECO:0000313" key="2">
    <source>
        <dbReference type="Proteomes" id="UP000249061"/>
    </source>
</evidence>
<evidence type="ECO:0000313" key="1">
    <source>
        <dbReference type="EMBL" id="PZR11128.1"/>
    </source>
</evidence>
<comment type="caution">
    <text evidence="1">The sequence shown here is derived from an EMBL/GenBank/DDBJ whole genome shotgun (WGS) entry which is preliminary data.</text>
</comment>
<sequence>MHASSSSDCRWTFSQGLIKSDTNTGLAVNAHGGPAHNADIKIVNNCSTAATSCLWSTSRDQR</sequence>